<name>A0A377H4L2_9PAST</name>
<dbReference type="Proteomes" id="UP000254232">
    <property type="component" value="Unassembled WGS sequence"/>
</dbReference>
<proteinExistence type="predicted"/>
<gene>
    <name evidence="2" type="ORF">NCTC11413_00551</name>
</gene>
<evidence type="ECO:0000313" key="2">
    <source>
        <dbReference type="EMBL" id="STO37442.1"/>
    </source>
</evidence>
<protein>
    <submittedName>
        <fullName evidence="2">Integrating conjugative element protein, PFL_4709 family</fullName>
    </submittedName>
</protein>
<dbReference type="GeneID" id="77264335"/>
<dbReference type="AlphaFoldDB" id="A0A377H4L2"/>
<dbReference type="NCBIfam" id="TIGR03757">
    <property type="entry name" value="conj_TIGR03757"/>
    <property type="match status" value="1"/>
</dbReference>
<accession>A0A377H4L2</accession>
<evidence type="ECO:0000256" key="1">
    <source>
        <dbReference type="SAM" id="SignalP"/>
    </source>
</evidence>
<feature type="chain" id="PRO_5016978304" evidence="1">
    <location>
        <begin position="20"/>
        <end position="151"/>
    </location>
</feature>
<dbReference type="EMBL" id="UGGZ01000001">
    <property type="protein sequence ID" value="STO37442.1"/>
    <property type="molecule type" value="Genomic_DNA"/>
</dbReference>
<organism evidence="2 3">
    <name type="scientific">Gallibacterium anatis</name>
    <dbReference type="NCBI Taxonomy" id="750"/>
    <lineage>
        <taxon>Bacteria</taxon>
        <taxon>Pseudomonadati</taxon>
        <taxon>Pseudomonadota</taxon>
        <taxon>Gammaproteobacteria</taxon>
        <taxon>Pasteurellales</taxon>
        <taxon>Pasteurellaceae</taxon>
        <taxon>Gallibacterium</taxon>
    </lineage>
</organism>
<dbReference type="InterPro" id="IPR011090">
    <property type="entry name" value="Integr_conj_element_PFL4709"/>
</dbReference>
<sequence length="151" mass="17219">MKKLIASLIICLCANFASAVETERQVQVTVYSSQHYPIQHAELANKIYYLDQVQQIEDKFAEQFPLGQQPEAALQQINKLRQSNDWLQLEQQLKSAYEGISAGFTNGIRKIPAIQITGSDHKNYVLYGITDVSVALTRYQQYQESYQESAQ</sequence>
<dbReference type="Pfam" id="PF07511">
    <property type="entry name" value="DUF1525"/>
    <property type="match status" value="1"/>
</dbReference>
<reference evidence="2 3" key="1">
    <citation type="submission" date="2018-06" db="EMBL/GenBank/DDBJ databases">
        <authorList>
            <consortium name="Pathogen Informatics"/>
            <person name="Doyle S."/>
        </authorList>
    </citation>
    <scope>NUCLEOTIDE SEQUENCE [LARGE SCALE GENOMIC DNA]</scope>
    <source>
        <strain evidence="2 3">NCTC11413</strain>
    </source>
</reference>
<evidence type="ECO:0000313" key="3">
    <source>
        <dbReference type="Proteomes" id="UP000254232"/>
    </source>
</evidence>
<feature type="signal peptide" evidence="1">
    <location>
        <begin position="1"/>
        <end position="19"/>
    </location>
</feature>
<keyword evidence="1" id="KW-0732">Signal</keyword>
<dbReference type="RefSeq" id="WP_018345788.1">
    <property type="nucleotide sequence ID" value="NZ_JTJN01000104.1"/>
</dbReference>